<gene>
    <name evidence="1" type="ORF">D7I46_11700</name>
</gene>
<reference evidence="1 2" key="1">
    <citation type="submission" date="2018-09" db="EMBL/GenBank/DDBJ databases">
        <title>Genome sequencing of strain 1JSPR-7.</title>
        <authorList>
            <person name="Heo J."/>
            <person name="Kim S.-J."/>
            <person name="Kwon S.-W."/>
        </authorList>
    </citation>
    <scope>NUCLEOTIDE SEQUENCE [LARGE SCALE GENOMIC DNA]</scope>
    <source>
        <strain evidence="1 2">1JSPR-7</strain>
    </source>
</reference>
<accession>A0A387BL20</accession>
<evidence type="ECO:0000313" key="1">
    <source>
        <dbReference type="EMBL" id="AYG01660.1"/>
    </source>
</evidence>
<evidence type="ECO:0000313" key="2">
    <source>
        <dbReference type="Proteomes" id="UP000269374"/>
    </source>
</evidence>
<protein>
    <submittedName>
        <fullName evidence="1">DUF4649 domain-containing protein</fullName>
    </submittedName>
</protein>
<dbReference type="Proteomes" id="UP000269374">
    <property type="component" value="Chromosome"/>
</dbReference>
<dbReference type="AlphaFoldDB" id="A0A387BL20"/>
<keyword evidence="2" id="KW-1185">Reference proteome</keyword>
<dbReference type="EMBL" id="CP032627">
    <property type="protein sequence ID" value="AYG01660.1"/>
    <property type="molecule type" value="Genomic_DNA"/>
</dbReference>
<organism evidence="1 2">
    <name type="scientific">Lactococcus allomyrinae</name>
    <dbReference type="NCBI Taxonomy" id="2419773"/>
    <lineage>
        <taxon>Bacteria</taxon>
        <taxon>Bacillati</taxon>
        <taxon>Bacillota</taxon>
        <taxon>Bacilli</taxon>
        <taxon>Lactobacillales</taxon>
        <taxon>Streptococcaceae</taxon>
        <taxon>Lactococcus</taxon>
    </lineage>
</organism>
<sequence>MLKIKGKTLSGFIFDDEFESVAEFIQLQLEDFPAMDDSVEILNVEIDEEIYHFMGNAGELYYELSKQ</sequence>
<dbReference type="OrthoDB" id="2225010at2"/>
<dbReference type="RefSeq" id="WP_120773029.1">
    <property type="nucleotide sequence ID" value="NZ_CP032627.1"/>
</dbReference>
<proteinExistence type="predicted"/>
<name>A0A387BL20_9LACT</name>
<dbReference type="Gene3D" id="3.30.1490.390">
    <property type="match status" value="1"/>
</dbReference>
<dbReference type="KEGG" id="lact:D7I46_11700"/>